<dbReference type="GO" id="GO:0005737">
    <property type="term" value="C:cytoplasm"/>
    <property type="evidence" value="ECO:0007669"/>
    <property type="project" value="InterPro"/>
</dbReference>
<dbReference type="STRING" id="39480.EUAN_22580"/>
<keyword evidence="2" id="KW-1185">Reference proteome</keyword>
<dbReference type="GO" id="GO:0005524">
    <property type="term" value="F:ATP binding"/>
    <property type="evidence" value="ECO:0007669"/>
    <property type="project" value="InterPro"/>
</dbReference>
<dbReference type="GO" id="GO:0004820">
    <property type="term" value="F:glycine-tRNA ligase activity"/>
    <property type="evidence" value="ECO:0007669"/>
    <property type="project" value="InterPro"/>
</dbReference>
<dbReference type="RefSeq" id="WP_071064516.1">
    <property type="nucleotide sequence ID" value="NZ_MKIE01000014.1"/>
</dbReference>
<protein>
    <submittedName>
        <fullName evidence="1">Uncharacterized protein</fullName>
    </submittedName>
</protein>
<dbReference type="InterPro" id="IPR006194">
    <property type="entry name" value="Gly-tRNA-synth_heterodimer"/>
</dbReference>
<organism evidence="1 2">
    <name type="scientific">Andreesenia angusta</name>
    <dbReference type="NCBI Taxonomy" id="39480"/>
    <lineage>
        <taxon>Bacteria</taxon>
        <taxon>Bacillati</taxon>
        <taxon>Bacillota</taxon>
        <taxon>Tissierellia</taxon>
        <taxon>Tissierellales</taxon>
        <taxon>Gottschalkiaceae</taxon>
        <taxon>Andreesenia</taxon>
    </lineage>
</organism>
<dbReference type="Proteomes" id="UP000180254">
    <property type="component" value="Unassembled WGS sequence"/>
</dbReference>
<dbReference type="AlphaFoldDB" id="A0A1S1V4G1"/>
<evidence type="ECO:0000313" key="1">
    <source>
        <dbReference type="EMBL" id="OHW61408.1"/>
    </source>
</evidence>
<comment type="caution">
    <text evidence="1">The sequence shown here is derived from an EMBL/GenBank/DDBJ whole genome shotgun (WGS) entry which is preliminary data.</text>
</comment>
<dbReference type="OrthoDB" id="9951382at2"/>
<sequence length="82" mass="9780">MDRLKYLLDEYDRALDDTAKDILEKIKAESKTYGDVEKSLDLLKKSMSYTFGKLRYERLFEKIDEILEEEKNDLPLTNRSKL</sequence>
<dbReference type="EMBL" id="MKIE01000014">
    <property type="protein sequence ID" value="OHW61408.1"/>
    <property type="molecule type" value="Genomic_DNA"/>
</dbReference>
<proteinExistence type="predicted"/>
<dbReference type="PROSITE" id="PS50861">
    <property type="entry name" value="AA_TRNA_LIGASE_II_GLYAB"/>
    <property type="match status" value="1"/>
</dbReference>
<evidence type="ECO:0000313" key="2">
    <source>
        <dbReference type="Proteomes" id="UP000180254"/>
    </source>
</evidence>
<gene>
    <name evidence="1" type="ORF">EUAN_22580</name>
</gene>
<accession>A0A1S1V4G1</accession>
<reference evidence="1 2" key="1">
    <citation type="submission" date="2016-09" db="EMBL/GenBank/DDBJ databases">
        <title>Genome sequence of Eubacterium angustum.</title>
        <authorList>
            <person name="Poehlein A."/>
            <person name="Daniel R."/>
        </authorList>
    </citation>
    <scope>NUCLEOTIDE SEQUENCE [LARGE SCALE GENOMIC DNA]</scope>
    <source>
        <strain evidence="1 2">DSM 1989</strain>
    </source>
</reference>
<dbReference type="GO" id="GO:0006426">
    <property type="term" value="P:glycyl-tRNA aminoacylation"/>
    <property type="evidence" value="ECO:0007669"/>
    <property type="project" value="InterPro"/>
</dbReference>
<name>A0A1S1V4G1_9FIRM</name>